<dbReference type="PANTHER" id="PTHR43004:SF6">
    <property type="entry name" value="FAD_NAD(P)-BINDING OXIDOREDUCTASE FAMILY PROTEIN"/>
    <property type="match status" value="1"/>
</dbReference>
<sequence length="905" mass="98384">MRPLLLSAFKGAFGPIQGSYNVRKRFNLGSYISLRALTTAEYNITEPSSNGNYFSGREARVPVLVVGGGPVGLTMALLLQRSGVPTLVLEQQAAATCLPKAHYITNRSMEIWRQLGHVDRLVEELSPSFNAWRSFIYTAQLTNIQKHYFAAKDHFQGCEEVLLSNGQVTYKEDVSPCRMTQLSQDLLLPLLYKEAALRASGDFFKSKEEATAGEGERSSLQLLLNARWIGARQESNRTGTTGPVVSTVELTDGSAGPKHLEITSDLLVACDGANSKVREWGRTHLGGPPTLQRFLNITFRSKELAEAIQQQEGLAGSPGGGVNDRLTHQGVSPIRGHGFEVLQRYRNRGMLYYVLGPRIIGVVVCHCFKSGLFVAHIPYFDSSRKGCVDAWEQKDIHGLIRELAGRNLNDVEIQDAKGWEMAAKVAAQYLPDGPKTQAHATGSQSLDAQSEAALFETFEENGGKGTTVWGPLRGRVLLAGDAAHRLPPSGGLGMNLGLADCLNAAWKVAQSYHLQKGPFAVQDAQQHHEEQTDPAGKILRSYEEERKLVGEYTCDVARKNFASGRCIPEALGYDWETAGKAARGIAAVTAAGASAATALVEAIGLKGLRGAVEDVASRTGKGVMELFLALGMAQASLRMSLSPVKEKQLKTIELLLGNEETNLGLKFQGTDLGYAYTGSSIMGGQGSPRLQVSESVSRMLPTSSRGARIPHAPLTAFLQLTDKTDPTAYYLSTVDLPALAVPACSYCLLLLSEAHEDCLVAALQKWRDAKRATFDAIKPAAARRRYTPADFVFGVTWTAENGSSNTCPPPVDFPPPEEPFKLRSSALAVLGCGPPGSRTRSGWKRVTSSSDIRKSFASTVKFPQRPTERAEDLLLLLRPDGHIVQIFDVQTLQEDSLFKYIDSLF</sequence>
<gene>
    <name evidence="4" type="ORF">cyc_01842</name>
</gene>
<dbReference type="Gene3D" id="3.50.50.60">
    <property type="entry name" value="FAD/NAD(P)-binding domain"/>
    <property type="match status" value="2"/>
</dbReference>
<dbReference type="SUPFAM" id="SSF51905">
    <property type="entry name" value="FAD/NAD(P)-binding domain"/>
    <property type="match status" value="1"/>
</dbReference>
<comment type="caution">
    <text evidence="4">The sequence shown here is derived from an EMBL/GenBank/DDBJ whole genome shotgun (WGS) entry which is preliminary data.</text>
</comment>
<keyword evidence="4" id="KW-0560">Oxidoreductase</keyword>
<dbReference type="PANTHER" id="PTHR43004">
    <property type="entry name" value="TRK SYSTEM POTASSIUM UPTAKE PROTEIN"/>
    <property type="match status" value="1"/>
</dbReference>
<dbReference type="Gene3D" id="3.40.30.120">
    <property type="match status" value="1"/>
</dbReference>
<keyword evidence="4" id="KW-0503">Monooxygenase</keyword>
<evidence type="ECO:0000313" key="4">
    <source>
        <dbReference type="EMBL" id="OEH75114.1"/>
    </source>
</evidence>
<evidence type="ECO:0000256" key="1">
    <source>
        <dbReference type="ARBA" id="ARBA00022630"/>
    </source>
</evidence>
<keyword evidence="5" id="KW-1185">Reference proteome</keyword>
<protein>
    <submittedName>
        <fullName evidence="4">FAD-depdendent monooxygenase</fullName>
    </submittedName>
</protein>
<feature type="domain" description="FAD-binding" evidence="3">
    <location>
        <begin position="61"/>
        <end position="209"/>
    </location>
</feature>
<dbReference type="GO" id="GO:0005739">
    <property type="term" value="C:mitochondrion"/>
    <property type="evidence" value="ECO:0007669"/>
    <property type="project" value="TreeGrafter"/>
</dbReference>
<dbReference type="AlphaFoldDB" id="A0A1D3CV92"/>
<evidence type="ECO:0000313" key="5">
    <source>
        <dbReference type="Proteomes" id="UP000095192"/>
    </source>
</evidence>
<evidence type="ECO:0000256" key="2">
    <source>
        <dbReference type="ARBA" id="ARBA00022827"/>
    </source>
</evidence>
<keyword evidence="2" id="KW-0274">FAD</keyword>
<dbReference type="Gene3D" id="3.30.9.10">
    <property type="entry name" value="D-Amino Acid Oxidase, subunit A, domain 2"/>
    <property type="match status" value="1"/>
</dbReference>
<dbReference type="InterPro" id="IPR036188">
    <property type="entry name" value="FAD/NAD-bd_sf"/>
</dbReference>
<dbReference type="PRINTS" id="PR00420">
    <property type="entry name" value="RNGMNOXGNASE"/>
</dbReference>
<proteinExistence type="predicted"/>
<keyword evidence="1" id="KW-0285">Flavoprotein</keyword>
<dbReference type="InterPro" id="IPR050641">
    <property type="entry name" value="RIFMO-like"/>
</dbReference>
<dbReference type="VEuPathDB" id="ToxoDB:cyc_01842"/>
<dbReference type="EMBL" id="JROU02001828">
    <property type="protein sequence ID" value="OEH75114.1"/>
    <property type="molecule type" value="Genomic_DNA"/>
</dbReference>
<organism evidence="4 5">
    <name type="scientific">Cyclospora cayetanensis</name>
    <dbReference type="NCBI Taxonomy" id="88456"/>
    <lineage>
        <taxon>Eukaryota</taxon>
        <taxon>Sar</taxon>
        <taxon>Alveolata</taxon>
        <taxon>Apicomplexa</taxon>
        <taxon>Conoidasida</taxon>
        <taxon>Coccidia</taxon>
        <taxon>Eucoccidiorida</taxon>
        <taxon>Eimeriorina</taxon>
        <taxon>Eimeriidae</taxon>
        <taxon>Cyclospora</taxon>
    </lineage>
</organism>
<dbReference type="GO" id="GO:0071949">
    <property type="term" value="F:FAD binding"/>
    <property type="evidence" value="ECO:0007669"/>
    <property type="project" value="InterPro"/>
</dbReference>
<dbReference type="Pfam" id="PF01494">
    <property type="entry name" value="FAD_binding_3"/>
    <property type="match status" value="3"/>
</dbReference>
<dbReference type="Proteomes" id="UP000095192">
    <property type="component" value="Unassembled WGS sequence"/>
</dbReference>
<feature type="domain" description="FAD-binding" evidence="3">
    <location>
        <begin position="248"/>
        <end position="429"/>
    </location>
</feature>
<dbReference type="InterPro" id="IPR002938">
    <property type="entry name" value="FAD-bd"/>
</dbReference>
<dbReference type="GO" id="GO:0006744">
    <property type="term" value="P:ubiquinone biosynthetic process"/>
    <property type="evidence" value="ECO:0007669"/>
    <property type="project" value="TreeGrafter"/>
</dbReference>
<feature type="domain" description="FAD-binding" evidence="3">
    <location>
        <begin position="473"/>
        <end position="513"/>
    </location>
</feature>
<dbReference type="VEuPathDB" id="ToxoDB:LOC34618780"/>
<dbReference type="InParanoid" id="A0A1D3CV92"/>
<evidence type="ECO:0000259" key="3">
    <source>
        <dbReference type="Pfam" id="PF01494"/>
    </source>
</evidence>
<name>A0A1D3CV92_9EIME</name>
<dbReference type="GO" id="GO:0016709">
    <property type="term" value="F:oxidoreductase activity, acting on paired donors, with incorporation or reduction of molecular oxygen, NAD(P)H as one donor, and incorporation of one atom of oxygen"/>
    <property type="evidence" value="ECO:0007669"/>
    <property type="project" value="UniProtKB-ARBA"/>
</dbReference>
<accession>A0A1D3CV92</accession>
<reference evidence="4 5" key="1">
    <citation type="journal article" date="2016" name="BMC Genomics">
        <title>Comparative genomics reveals Cyclospora cayetanensis possesses coccidia-like metabolism and invasion components but unique surface antigens.</title>
        <authorList>
            <person name="Liu S."/>
            <person name="Wang L."/>
            <person name="Zheng H."/>
            <person name="Xu Z."/>
            <person name="Roellig D.M."/>
            <person name="Li N."/>
            <person name="Frace M.A."/>
            <person name="Tang K."/>
            <person name="Arrowood M.J."/>
            <person name="Moss D.M."/>
            <person name="Zhang L."/>
            <person name="Feng Y."/>
            <person name="Xiao L."/>
        </authorList>
    </citation>
    <scope>NUCLEOTIDE SEQUENCE [LARGE SCALE GENOMIC DNA]</scope>
    <source>
        <strain evidence="4 5">CHN_HEN01</strain>
    </source>
</reference>